<evidence type="ECO:0000259" key="7">
    <source>
        <dbReference type="PROSITE" id="PS01033"/>
    </source>
</evidence>
<evidence type="ECO:0000256" key="6">
    <source>
        <dbReference type="RuleBase" id="RU000356"/>
    </source>
</evidence>
<gene>
    <name evidence="8" type="primary">AUGUSTUS-3.0.2_06804</name>
    <name evidence="8" type="ORF">TcasGA2_TC006804</name>
</gene>
<dbReference type="Proteomes" id="UP000007266">
    <property type="component" value="Linkage group 8"/>
</dbReference>
<keyword evidence="9" id="KW-1185">Reference proteome</keyword>
<dbReference type="PANTHER" id="PTHR47217:SF1">
    <property type="entry name" value="GLOBIN-LIKE PROTEIN"/>
    <property type="match status" value="1"/>
</dbReference>
<dbReference type="InterPro" id="IPR044399">
    <property type="entry name" value="Mb-like_M"/>
</dbReference>
<dbReference type="Gene3D" id="1.10.490.10">
    <property type="entry name" value="Globins"/>
    <property type="match status" value="1"/>
</dbReference>
<dbReference type="CDD" id="cd01040">
    <property type="entry name" value="Mb-like"/>
    <property type="match status" value="1"/>
</dbReference>
<reference evidence="8 9" key="1">
    <citation type="journal article" date="2008" name="Nature">
        <title>The genome of the model beetle and pest Tribolium castaneum.</title>
        <authorList>
            <consortium name="Tribolium Genome Sequencing Consortium"/>
            <person name="Richards S."/>
            <person name="Gibbs R.A."/>
            <person name="Weinstock G.M."/>
            <person name="Brown S.J."/>
            <person name="Denell R."/>
            <person name="Beeman R.W."/>
            <person name="Gibbs R."/>
            <person name="Beeman R.W."/>
            <person name="Brown S.J."/>
            <person name="Bucher G."/>
            <person name="Friedrich M."/>
            <person name="Grimmelikhuijzen C.J."/>
            <person name="Klingler M."/>
            <person name="Lorenzen M."/>
            <person name="Richards S."/>
            <person name="Roth S."/>
            <person name="Schroder R."/>
            <person name="Tautz D."/>
            <person name="Zdobnov E.M."/>
            <person name="Muzny D."/>
            <person name="Gibbs R.A."/>
            <person name="Weinstock G.M."/>
            <person name="Attaway T."/>
            <person name="Bell S."/>
            <person name="Buhay C.J."/>
            <person name="Chandrabose M.N."/>
            <person name="Chavez D."/>
            <person name="Clerk-Blankenburg K.P."/>
            <person name="Cree A."/>
            <person name="Dao M."/>
            <person name="Davis C."/>
            <person name="Chacko J."/>
            <person name="Dinh H."/>
            <person name="Dugan-Rocha S."/>
            <person name="Fowler G."/>
            <person name="Garner T.T."/>
            <person name="Garnes J."/>
            <person name="Gnirke A."/>
            <person name="Hawes A."/>
            <person name="Hernandez J."/>
            <person name="Hines S."/>
            <person name="Holder M."/>
            <person name="Hume J."/>
            <person name="Jhangiani S.N."/>
            <person name="Joshi V."/>
            <person name="Khan Z.M."/>
            <person name="Jackson L."/>
            <person name="Kovar C."/>
            <person name="Kowis A."/>
            <person name="Lee S."/>
            <person name="Lewis L.R."/>
            <person name="Margolis J."/>
            <person name="Morgan M."/>
            <person name="Nazareth L.V."/>
            <person name="Nguyen N."/>
            <person name="Okwuonu G."/>
            <person name="Parker D."/>
            <person name="Richards S."/>
            <person name="Ruiz S.J."/>
            <person name="Santibanez J."/>
            <person name="Savard J."/>
            <person name="Scherer S.E."/>
            <person name="Schneider B."/>
            <person name="Sodergren E."/>
            <person name="Tautz D."/>
            <person name="Vattahil S."/>
            <person name="Villasana D."/>
            <person name="White C.S."/>
            <person name="Wright R."/>
            <person name="Park Y."/>
            <person name="Beeman R.W."/>
            <person name="Lord J."/>
            <person name="Oppert B."/>
            <person name="Lorenzen M."/>
            <person name="Brown S."/>
            <person name="Wang L."/>
            <person name="Savard J."/>
            <person name="Tautz D."/>
            <person name="Richards S."/>
            <person name="Weinstock G."/>
            <person name="Gibbs R.A."/>
            <person name="Liu Y."/>
            <person name="Worley K."/>
            <person name="Weinstock G."/>
            <person name="Elsik C.G."/>
            <person name="Reese J.T."/>
            <person name="Elhaik E."/>
            <person name="Landan G."/>
            <person name="Graur D."/>
            <person name="Arensburger P."/>
            <person name="Atkinson P."/>
            <person name="Beeman R.W."/>
            <person name="Beidler J."/>
            <person name="Brown S.J."/>
            <person name="Demuth J.P."/>
            <person name="Drury D.W."/>
            <person name="Du Y.Z."/>
            <person name="Fujiwara H."/>
            <person name="Lorenzen M."/>
            <person name="Maselli V."/>
            <person name="Osanai M."/>
            <person name="Park Y."/>
            <person name="Robertson H.M."/>
            <person name="Tu Z."/>
            <person name="Wang J.J."/>
            <person name="Wang S."/>
            <person name="Richards S."/>
            <person name="Song H."/>
            <person name="Zhang L."/>
            <person name="Sodergren E."/>
            <person name="Werner D."/>
            <person name="Stanke M."/>
            <person name="Morgenstern B."/>
            <person name="Solovyev V."/>
            <person name="Kosarev P."/>
            <person name="Brown G."/>
            <person name="Chen H.C."/>
            <person name="Ermolaeva O."/>
            <person name="Hlavina W."/>
            <person name="Kapustin Y."/>
            <person name="Kiryutin B."/>
            <person name="Kitts P."/>
            <person name="Maglott D."/>
            <person name="Pruitt K."/>
            <person name="Sapojnikov V."/>
            <person name="Souvorov A."/>
            <person name="Mackey A.J."/>
            <person name="Waterhouse R.M."/>
            <person name="Wyder S."/>
            <person name="Zdobnov E.M."/>
            <person name="Zdobnov E.M."/>
            <person name="Wyder S."/>
            <person name="Kriventseva E.V."/>
            <person name="Kadowaki T."/>
            <person name="Bork P."/>
            <person name="Aranda M."/>
            <person name="Bao R."/>
            <person name="Beermann A."/>
            <person name="Berns N."/>
            <person name="Bolognesi R."/>
            <person name="Bonneton F."/>
            <person name="Bopp D."/>
            <person name="Brown S.J."/>
            <person name="Bucher G."/>
            <person name="Butts T."/>
            <person name="Chaumot A."/>
            <person name="Denell R.E."/>
            <person name="Ferrier D.E."/>
            <person name="Friedrich M."/>
            <person name="Gordon C.M."/>
            <person name="Jindra M."/>
            <person name="Klingler M."/>
            <person name="Lan Q."/>
            <person name="Lattorff H.M."/>
            <person name="Laudet V."/>
            <person name="von Levetsow C."/>
            <person name="Liu Z."/>
            <person name="Lutz R."/>
            <person name="Lynch J.A."/>
            <person name="da Fonseca R.N."/>
            <person name="Posnien N."/>
            <person name="Reuter R."/>
            <person name="Roth S."/>
            <person name="Savard J."/>
            <person name="Schinko J.B."/>
            <person name="Schmitt C."/>
            <person name="Schoppmeier M."/>
            <person name="Schroder R."/>
            <person name="Shippy T.D."/>
            <person name="Simonnet F."/>
            <person name="Marques-Souza H."/>
            <person name="Tautz D."/>
            <person name="Tomoyasu Y."/>
            <person name="Trauner J."/>
            <person name="Van der Zee M."/>
            <person name="Vervoort M."/>
            <person name="Wittkopp N."/>
            <person name="Wimmer E.A."/>
            <person name="Yang X."/>
            <person name="Jones A.K."/>
            <person name="Sattelle D.B."/>
            <person name="Ebert P.R."/>
            <person name="Nelson D."/>
            <person name="Scott J.G."/>
            <person name="Beeman R.W."/>
            <person name="Muthukrishnan S."/>
            <person name="Kramer K.J."/>
            <person name="Arakane Y."/>
            <person name="Beeman R.W."/>
            <person name="Zhu Q."/>
            <person name="Hogenkamp D."/>
            <person name="Dixit R."/>
            <person name="Oppert B."/>
            <person name="Jiang H."/>
            <person name="Zou Z."/>
            <person name="Marshall J."/>
            <person name="Elpidina E."/>
            <person name="Vinokurov K."/>
            <person name="Oppert C."/>
            <person name="Zou Z."/>
            <person name="Evans J."/>
            <person name="Lu Z."/>
            <person name="Zhao P."/>
            <person name="Sumathipala N."/>
            <person name="Altincicek B."/>
            <person name="Vilcinskas A."/>
            <person name="Williams M."/>
            <person name="Hultmark D."/>
            <person name="Hetru C."/>
            <person name="Jiang H."/>
            <person name="Grimmelikhuijzen C.J."/>
            <person name="Hauser F."/>
            <person name="Cazzamali G."/>
            <person name="Williamson M."/>
            <person name="Park Y."/>
            <person name="Li B."/>
            <person name="Tanaka Y."/>
            <person name="Predel R."/>
            <person name="Neupert S."/>
            <person name="Schachtner J."/>
            <person name="Verleyen P."/>
            <person name="Raible F."/>
            <person name="Bork P."/>
            <person name="Friedrich M."/>
            <person name="Walden K.K."/>
            <person name="Robertson H.M."/>
            <person name="Angeli S."/>
            <person name="Foret S."/>
            <person name="Bucher G."/>
            <person name="Schuetz S."/>
            <person name="Maleszka R."/>
            <person name="Wimmer E.A."/>
            <person name="Beeman R.W."/>
            <person name="Lorenzen M."/>
            <person name="Tomoyasu Y."/>
            <person name="Miller S.C."/>
            <person name="Grossmann D."/>
            <person name="Bucher G."/>
        </authorList>
    </citation>
    <scope>NUCLEOTIDE SEQUENCE [LARGE SCALE GENOMIC DNA]</scope>
    <source>
        <strain evidence="8 9">Georgia GA2</strain>
    </source>
</reference>
<evidence type="ECO:0000256" key="4">
    <source>
        <dbReference type="ARBA" id="ARBA00022723"/>
    </source>
</evidence>
<name>D6WV71_TRICA</name>
<protein>
    <submittedName>
        <fullName evidence="8">Globin-like Protein</fullName>
    </submittedName>
</protein>
<dbReference type="InParanoid" id="D6WV71"/>
<dbReference type="GO" id="GO:0005344">
    <property type="term" value="F:oxygen carrier activity"/>
    <property type="evidence" value="ECO:0007669"/>
    <property type="project" value="UniProtKB-KW"/>
</dbReference>
<dbReference type="PhylomeDB" id="D6WV71"/>
<dbReference type="STRING" id="7070.D6WV71"/>
<dbReference type="GO" id="GO:0020037">
    <property type="term" value="F:heme binding"/>
    <property type="evidence" value="ECO:0007669"/>
    <property type="project" value="InterPro"/>
</dbReference>
<keyword evidence="1 6" id="KW-0813">Transport</keyword>
<dbReference type="PANTHER" id="PTHR47217">
    <property type="entry name" value="GLOBIN-LIKE PROTEIN"/>
    <property type="match status" value="1"/>
</dbReference>
<keyword evidence="3 6" id="KW-0561">Oxygen transport</keyword>
<dbReference type="SUPFAM" id="SSF46458">
    <property type="entry name" value="Globin-like"/>
    <property type="match status" value="1"/>
</dbReference>
<dbReference type="InterPro" id="IPR009050">
    <property type="entry name" value="Globin-like_sf"/>
</dbReference>
<evidence type="ECO:0000313" key="9">
    <source>
        <dbReference type="Proteomes" id="UP000007266"/>
    </source>
</evidence>
<dbReference type="InterPro" id="IPR012292">
    <property type="entry name" value="Globin/Proto"/>
</dbReference>
<dbReference type="EMBL" id="KQ971363">
    <property type="protein sequence ID" value="EFA09085.1"/>
    <property type="molecule type" value="Genomic_DNA"/>
</dbReference>
<dbReference type="Pfam" id="PF00042">
    <property type="entry name" value="Globin"/>
    <property type="match status" value="1"/>
</dbReference>
<dbReference type="eggNOG" id="KOG3378">
    <property type="taxonomic scope" value="Eukaryota"/>
</dbReference>
<organism evidence="8 9">
    <name type="scientific">Tribolium castaneum</name>
    <name type="common">Red flour beetle</name>
    <dbReference type="NCBI Taxonomy" id="7070"/>
    <lineage>
        <taxon>Eukaryota</taxon>
        <taxon>Metazoa</taxon>
        <taxon>Ecdysozoa</taxon>
        <taxon>Arthropoda</taxon>
        <taxon>Hexapoda</taxon>
        <taxon>Insecta</taxon>
        <taxon>Pterygota</taxon>
        <taxon>Neoptera</taxon>
        <taxon>Endopterygota</taxon>
        <taxon>Coleoptera</taxon>
        <taxon>Polyphaga</taxon>
        <taxon>Cucujiformia</taxon>
        <taxon>Tenebrionidae</taxon>
        <taxon>Tenebrionidae incertae sedis</taxon>
        <taxon>Tribolium</taxon>
    </lineage>
</organism>
<dbReference type="FunCoup" id="D6WV71">
    <property type="interactions" value="73"/>
</dbReference>
<evidence type="ECO:0000256" key="2">
    <source>
        <dbReference type="ARBA" id="ARBA00022617"/>
    </source>
</evidence>
<keyword evidence="5" id="KW-0408">Iron</keyword>
<dbReference type="HOGENOM" id="CLU_003827_13_1_1"/>
<dbReference type="GO" id="GO:0019825">
    <property type="term" value="F:oxygen binding"/>
    <property type="evidence" value="ECO:0007669"/>
    <property type="project" value="InterPro"/>
</dbReference>
<keyword evidence="4" id="KW-0479">Metal-binding</keyword>
<dbReference type="OMA" id="ICKFHIE"/>
<dbReference type="PROSITE" id="PS01033">
    <property type="entry name" value="GLOBIN"/>
    <property type="match status" value="1"/>
</dbReference>
<evidence type="ECO:0000256" key="5">
    <source>
        <dbReference type="ARBA" id="ARBA00023004"/>
    </source>
</evidence>
<comment type="similarity">
    <text evidence="6">Belongs to the globin family.</text>
</comment>
<feature type="domain" description="Globin" evidence="7">
    <location>
        <begin position="23"/>
        <end position="165"/>
    </location>
</feature>
<keyword evidence="2 6" id="KW-0349">Heme</keyword>
<reference evidence="8 9" key="2">
    <citation type="journal article" date="2010" name="Nucleic Acids Res.">
        <title>BeetleBase in 2010: revisions to provide comprehensive genomic information for Tribolium castaneum.</title>
        <authorList>
            <person name="Kim H.S."/>
            <person name="Murphy T."/>
            <person name="Xia J."/>
            <person name="Caragea D."/>
            <person name="Park Y."/>
            <person name="Beeman R.W."/>
            <person name="Lorenzen M.D."/>
            <person name="Butcher S."/>
            <person name="Manak J.R."/>
            <person name="Brown S.J."/>
        </authorList>
    </citation>
    <scope>GENOME REANNOTATION</scope>
    <source>
        <strain evidence="8 9">Georgia GA2</strain>
    </source>
</reference>
<evidence type="ECO:0000313" key="8">
    <source>
        <dbReference type="EMBL" id="EFA09085.1"/>
    </source>
</evidence>
<sequence length="168" mass="19612">MGQLISLYKYYTTRTDDPDPLTTLTSREVFLVQSSWDPIKKDLTGYGVQLLLFLFKKYPEEQQNFPFRDMPFEELGASKKFHAHCSNVMYAVDSIIDSLKDGELLVNILEKIGRNHHRNTVKPISFWHVKETMLEFFKKMMNDETLKAWDKALQVAFGVVAKELDKKN</sequence>
<evidence type="ECO:0000256" key="1">
    <source>
        <dbReference type="ARBA" id="ARBA00022448"/>
    </source>
</evidence>
<dbReference type="GO" id="GO:0046872">
    <property type="term" value="F:metal ion binding"/>
    <property type="evidence" value="ECO:0007669"/>
    <property type="project" value="UniProtKB-KW"/>
</dbReference>
<proteinExistence type="inferred from homology"/>
<evidence type="ECO:0000256" key="3">
    <source>
        <dbReference type="ARBA" id="ARBA00022621"/>
    </source>
</evidence>
<accession>D6WV71</accession>
<dbReference type="AlphaFoldDB" id="D6WV71"/>
<dbReference type="InterPro" id="IPR000971">
    <property type="entry name" value="Globin"/>
</dbReference>